<dbReference type="InterPro" id="IPR058792">
    <property type="entry name" value="Beta-barrel_RND_2"/>
</dbReference>
<dbReference type="Gene3D" id="2.40.50.100">
    <property type="match status" value="1"/>
</dbReference>
<feature type="region of interest" description="Disordered" evidence="5">
    <location>
        <begin position="1"/>
        <end position="20"/>
    </location>
</feature>
<dbReference type="InterPro" id="IPR006143">
    <property type="entry name" value="RND_pump_MFP"/>
</dbReference>
<proteinExistence type="inferred from homology"/>
<keyword evidence="4" id="KW-0175">Coiled coil</keyword>
<dbReference type="GO" id="GO:0015562">
    <property type="term" value="F:efflux transmembrane transporter activity"/>
    <property type="evidence" value="ECO:0007669"/>
    <property type="project" value="TreeGrafter"/>
</dbReference>
<evidence type="ECO:0000259" key="7">
    <source>
        <dbReference type="Pfam" id="PF25917"/>
    </source>
</evidence>
<dbReference type="Gene3D" id="2.40.420.20">
    <property type="match status" value="1"/>
</dbReference>
<dbReference type="SUPFAM" id="SSF111369">
    <property type="entry name" value="HlyD-like secretion proteins"/>
    <property type="match status" value="1"/>
</dbReference>
<evidence type="ECO:0000256" key="3">
    <source>
        <dbReference type="ARBA" id="ARBA00022448"/>
    </source>
</evidence>
<comment type="similarity">
    <text evidence="2">Belongs to the membrane fusion protein (MFP) (TC 8.A.1) family.</text>
</comment>
<dbReference type="Pfam" id="PF25917">
    <property type="entry name" value="BSH_RND"/>
    <property type="match status" value="1"/>
</dbReference>
<evidence type="ECO:0000256" key="4">
    <source>
        <dbReference type="SAM" id="Coils"/>
    </source>
</evidence>
<organism evidence="10 11">
    <name type="scientific">Tunturiibacter empetritectus</name>
    <dbReference type="NCBI Taxonomy" id="3069691"/>
    <lineage>
        <taxon>Bacteria</taxon>
        <taxon>Pseudomonadati</taxon>
        <taxon>Acidobacteriota</taxon>
        <taxon>Terriglobia</taxon>
        <taxon>Terriglobales</taxon>
        <taxon>Acidobacteriaceae</taxon>
        <taxon>Tunturiibacter</taxon>
    </lineage>
</organism>
<protein>
    <submittedName>
        <fullName evidence="10">RND family efflux transporter MFP subunit</fullName>
    </submittedName>
</protein>
<evidence type="ECO:0000259" key="6">
    <source>
        <dbReference type="Pfam" id="PF25876"/>
    </source>
</evidence>
<dbReference type="Pfam" id="PF25967">
    <property type="entry name" value="RND-MFP_C"/>
    <property type="match status" value="1"/>
</dbReference>
<dbReference type="Pfam" id="PF25954">
    <property type="entry name" value="Beta-barrel_RND_2"/>
    <property type="match status" value="1"/>
</dbReference>
<dbReference type="EMBL" id="JACHDY010000004">
    <property type="protein sequence ID" value="MBB5318115.1"/>
    <property type="molecule type" value="Genomic_DNA"/>
</dbReference>
<dbReference type="Gene3D" id="2.40.30.170">
    <property type="match status" value="1"/>
</dbReference>
<dbReference type="NCBIfam" id="TIGR01730">
    <property type="entry name" value="RND_mfp"/>
    <property type="match status" value="1"/>
</dbReference>
<feature type="domain" description="Multidrug resistance protein MdtA-like C-terminal permuted SH3" evidence="9">
    <location>
        <begin position="268"/>
        <end position="323"/>
    </location>
</feature>
<reference evidence="10" key="1">
    <citation type="submission" date="2020-08" db="EMBL/GenBank/DDBJ databases">
        <title>Genomic Encyclopedia of Type Strains, Phase IV (KMG-V): Genome sequencing to study the core and pangenomes of soil and plant-associated prokaryotes.</title>
        <authorList>
            <person name="Whitman W."/>
        </authorList>
    </citation>
    <scope>NUCLEOTIDE SEQUENCE [LARGE SCALE GENOMIC DNA]</scope>
    <source>
        <strain evidence="10">M8UP27</strain>
    </source>
</reference>
<evidence type="ECO:0000256" key="1">
    <source>
        <dbReference type="ARBA" id="ARBA00004196"/>
    </source>
</evidence>
<dbReference type="InterPro" id="IPR058625">
    <property type="entry name" value="MdtA-like_BSH"/>
</dbReference>
<feature type="domain" description="Multidrug resistance protein MdtA-like barrel-sandwich hybrid" evidence="7">
    <location>
        <begin position="39"/>
        <end position="170"/>
    </location>
</feature>
<evidence type="ECO:0000256" key="5">
    <source>
        <dbReference type="SAM" id="MobiDB-lite"/>
    </source>
</evidence>
<feature type="domain" description="Multidrug resistance protein MdtA-like alpha-helical hairpin" evidence="6">
    <location>
        <begin position="76"/>
        <end position="136"/>
    </location>
</feature>
<keyword evidence="11" id="KW-1185">Reference proteome</keyword>
<dbReference type="GO" id="GO:1990281">
    <property type="term" value="C:efflux pump complex"/>
    <property type="evidence" value="ECO:0007669"/>
    <property type="project" value="TreeGrafter"/>
</dbReference>
<dbReference type="InterPro" id="IPR058624">
    <property type="entry name" value="MdtA-like_HH"/>
</dbReference>
<dbReference type="PANTHER" id="PTHR30469">
    <property type="entry name" value="MULTIDRUG RESISTANCE PROTEIN MDTA"/>
    <property type="match status" value="1"/>
</dbReference>
<dbReference type="Pfam" id="PF25876">
    <property type="entry name" value="HH_MFP_RND"/>
    <property type="match status" value="1"/>
</dbReference>
<sequence>MTTHALQAEPVSVIHPQSGAPNSDLALPGTLQAYSDSPIYARTNGYVAHWYADIGTHVHQGQLLAVIESPEVDQELSQARASLSQVQANLTLAGITAKRYQDLITTNAVSQQDVDQNNQNLEAQKANLHAADANVSRLQQLQGFERVVAPFDGIITQRGTDIGDLVNAGNGGAAFELFRISKIDTMRIFVPVPETYSEQIANGLKATLELTALPGKQFDGSVVRSSHAIDAGSHTLLTEIDVPNPSGQLMPGAYAEVHLRASAPIPSLIIPSEAVLYQAAGPQVAIVTDKSEIALKKVTLGRDFGDTIEITSGISNSDAVVASPPDYLIDGMHVEVQTPKSGSQN</sequence>
<dbReference type="PANTHER" id="PTHR30469:SF37">
    <property type="entry name" value="RAGD PROTEIN"/>
    <property type="match status" value="1"/>
</dbReference>
<evidence type="ECO:0000259" key="8">
    <source>
        <dbReference type="Pfam" id="PF25954"/>
    </source>
</evidence>
<evidence type="ECO:0000259" key="9">
    <source>
        <dbReference type="Pfam" id="PF25967"/>
    </source>
</evidence>
<keyword evidence="3" id="KW-0813">Transport</keyword>
<evidence type="ECO:0000313" key="11">
    <source>
        <dbReference type="Proteomes" id="UP000568106"/>
    </source>
</evidence>
<evidence type="ECO:0000313" key="10">
    <source>
        <dbReference type="EMBL" id="MBB5318115.1"/>
    </source>
</evidence>
<dbReference type="AlphaFoldDB" id="A0A7W8MSR7"/>
<feature type="domain" description="CusB-like beta-barrel" evidence="8">
    <location>
        <begin position="190"/>
        <end position="262"/>
    </location>
</feature>
<feature type="coiled-coil region" evidence="4">
    <location>
        <begin position="111"/>
        <end position="141"/>
    </location>
</feature>
<gene>
    <name evidence="10" type="ORF">HDF09_002812</name>
</gene>
<comment type="caution">
    <text evidence="10">The sequence shown here is derived from an EMBL/GenBank/DDBJ whole genome shotgun (WGS) entry which is preliminary data.</text>
</comment>
<accession>A0A7W8MSR7</accession>
<dbReference type="InterPro" id="IPR058627">
    <property type="entry name" value="MdtA-like_C"/>
</dbReference>
<dbReference type="Gene3D" id="1.10.287.470">
    <property type="entry name" value="Helix hairpin bin"/>
    <property type="match status" value="1"/>
</dbReference>
<name>A0A7W8MSR7_9BACT</name>
<evidence type="ECO:0000256" key="2">
    <source>
        <dbReference type="ARBA" id="ARBA00009477"/>
    </source>
</evidence>
<dbReference type="Proteomes" id="UP000568106">
    <property type="component" value="Unassembled WGS sequence"/>
</dbReference>
<comment type="subcellular location">
    <subcellularLocation>
        <location evidence="1">Cell envelope</location>
    </subcellularLocation>
</comment>